<dbReference type="EMBL" id="CAXIEN010000058">
    <property type="protein sequence ID" value="CAL1271992.1"/>
    <property type="molecule type" value="Genomic_DNA"/>
</dbReference>
<protein>
    <submittedName>
        <fullName evidence="1">Uncharacterized protein</fullName>
    </submittedName>
</protein>
<evidence type="ECO:0000313" key="1">
    <source>
        <dbReference type="EMBL" id="CAL1271992.1"/>
    </source>
</evidence>
<dbReference type="AlphaFoldDB" id="A0AAV1ZJT2"/>
<gene>
    <name evidence="1" type="ORF">LARSCL_LOCUS6136</name>
</gene>
<reference evidence="1 2" key="1">
    <citation type="submission" date="2024-04" db="EMBL/GenBank/DDBJ databases">
        <authorList>
            <person name="Rising A."/>
            <person name="Reimegard J."/>
            <person name="Sonavane S."/>
            <person name="Akerstrom W."/>
            <person name="Nylinder S."/>
            <person name="Hedman E."/>
            <person name="Kallberg Y."/>
        </authorList>
    </citation>
    <scope>NUCLEOTIDE SEQUENCE [LARGE SCALE GENOMIC DNA]</scope>
</reference>
<evidence type="ECO:0000313" key="2">
    <source>
        <dbReference type="Proteomes" id="UP001497382"/>
    </source>
</evidence>
<feature type="non-terminal residue" evidence="1">
    <location>
        <position position="41"/>
    </location>
</feature>
<name>A0AAV1ZJT2_9ARAC</name>
<comment type="caution">
    <text evidence="1">The sequence shown here is derived from an EMBL/GenBank/DDBJ whole genome shotgun (WGS) entry which is preliminary data.</text>
</comment>
<sequence length="41" mass="4767">MYRNHIRTDIVILNHRQITRMTPEPGLSLQTSAPVFITLEC</sequence>
<organism evidence="1 2">
    <name type="scientific">Larinioides sclopetarius</name>
    <dbReference type="NCBI Taxonomy" id="280406"/>
    <lineage>
        <taxon>Eukaryota</taxon>
        <taxon>Metazoa</taxon>
        <taxon>Ecdysozoa</taxon>
        <taxon>Arthropoda</taxon>
        <taxon>Chelicerata</taxon>
        <taxon>Arachnida</taxon>
        <taxon>Araneae</taxon>
        <taxon>Araneomorphae</taxon>
        <taxon>Entelegynae</taxon>
        <taxon>Araneoidea</taxon>
        <taxon>Araneidae</taxon>
        <taxon>Larinioides</taxon>
    </lineage>
</organism>
<accession>A0AAV1ZJT2</accession>
<proteinExistence type="predicted"/>
<dbReference type="Proteomes" id="UP001497382">
    <property type="component" value="Unassembled WGS sequence"/>
</dbReference>
<keyword evidence="2" id="KW-1185">Reference proteome</keyword>